<proteinExistence type="inferred from homology"/>
<dbReference type="PANTHER" id="PTHR43104">
    <property type="entry name" value="L-2-HYDROXYGLUTARATE DEHYDROGENASE, MITOCHONDRIAL"/>
    <property type="match status" value="1"/>
</dbReference>
<comment type="catalytic activity">
    <reaction evidence="5">
        <text>(S)-2-hydroxyglutarate + A = 2-oxoglutarate + AH2</text>
        <dbReference type="Rhea" id="RHEA:21252"/>
        <dbReference type="ChEBI" id="CHEBI:13193"/>
        <dbReference type="ChEBI" id="CHEBI:16782"/>
        <dbReference type="ChEBI" id="CHEBI:16810"/>
        <dbReference type="ChEBI" id="CHEBI:17499"/>
        <dbReference type="EC" id="1.1.99.2"/>
    </reaction>
</comment>
<keyword evidence="4" id="KW-0560">Oxidoreductase</keyword>
<evidence type="ECO:0000256" key="2">
    <source>
        <dbReference type="ARBA" id="ARBA00022630"/>
    </source>
</evidence>
<keyword evidence="3" id="KW-0274">FAD</keyword>
<dbReference type="AlphaFoldDB" id="A0AAV9MKL9"/>
<evidence type="ECO:0000256" key="4">
    <source>
        <dbReference type="ARBA" id="ARBA00023002"/>
    </source>
</evidence>
<dbReference type="InterPro" id="IPR006076">
    <property type="entry name" value="FAD-dep_OxRdtase"/>
</dbReference>
<evidence type="ECO:0000256" key="7">
    <source>
        <dbReference type="ARBA" id="ARBA00038878"/>
    </source>
</evidence>
<feature type="domain" description="FAD dependent oxidoreductase" evidence="9">
    <location>
        <begin position="23"/>
        <end position="79"/>
    </location>
</feature>
<dbReference type="Pfam" id="PF01266">
    <property type="entry name" value="DAO"/>
    <property type="match status" value="1"/>
</dbReference>
<comment type="caution">
    <text evidence="10">The sequence shown here is derived from an EMBL/GenBank/DDBJ whole genome shotgun (WGS) entry which is preliminary data.</text>
</comment>
<keyword evidence="2" id="KW-0285">Flavoprotein</keyword>
<dbReference type="EMBL" id="JAWPEI010000001">
    <property type="protein sequence ID" value="KAK4737624.1"/>
    <property type="molecule type" value="Genomic_DNA"/>
</dbReference>
<comment type="cofactor">
    <cofactor evidence="1">
        <name>FAD</name>
        <dbReference type="ChEBI" id="CHEBI:57692"/>
    </cofactor>
</comment>
<protein>
    <recommendedName>
        <fullName evidence="8">L-2-hydroxyglutarate dehydrogenase, mitochondrial</fullName>
        <ecNumber evidence="7">1.1.99.2</ecNumber>
    </recommendedName>
</protein>
<evidence type="ECO:0000256" key="5">
    <source>
        <dbReference type="ARBA" id="ARBA00036066"/>
    </source>
</evidence>
<comment type="similarity">
    <text evidence="6">Belongs to the L2HGDH family.</text>
</comment>
<evidence type="ECO:0000256" key="6">
    <source>
        <dbReference type="ARBA" id="ARBA00037941"/>
    </source>
</evidence>
<evidence type="ECO:0000256" key="1">
    <source>
        <dbReference type="ARBA" id="ARBA00001974"/>
    </source>
</evidence>
<evidence type="ECO:0000313" key="11">
    <source>
        <dbReference type="Proteomes" id="UP001311915"/>
    </source>
</evidence>
<reference evidence="10 11" key="1">
    <citation type="submission" date="2023-10" db="EMBL/GenBank/DDBJ databases">
        <title>Genome-Wide Identification Analysis in wild type Solanum Pinnatisectum Reveals Some Genes Defensing Phytophthora Infestans.</title>
        <authorList>
            <person name="Sun C."/>
        </authorList>
    </citation>
    <scope>NUCLEOTIDE SEQUENCE [LARGE SCALE GENOMIC DNA]</scope>
    <source>
        <strain evidence="10">LQN</strain>
        <tissue evidence="10">Leaf</tissue>
    </source>
</reference>
<dbReference type="PANTHER" id="PTHR43104:SF4">
    <property type="entry name" value="L-2-HYDROXYGLUTARATE DEHYDROGENASE, MITOCHONDRIAL"/>
    <property type="match status" value="1"/>
</dbReference>
<sequence length="98" mass="10979">MMKSRNSIIKIIFQKLKNIKKVDCLVIEAGIVGIIVAKELSVNHGRQVLIFDHAPIYGSCTSSHNTEVIHAGIYYPPNSLKVLSCFLISKFYCESCCF</sequence>
<dbReference type="GO" id="GO:0047545">
    <property type="term" value="F:(S)-2-hydroxyglutarate dehydrogenase activity"/>
    <property type="evidence" value="ECO:0007669"/>
    <property type="project" value="UniProtKB-EC"/>
</dbReference>
<dbReference type="Proteomes" id="UP001311915">
    <property type="component" value="Unassembled WGS sequence"/>
</dbReference>
<keyword evidence="11" id="KW-1185">Reference proteome</keyword>
<evidence type="ECO:0000256" key="3">
    <source>
        <dbReference type="ARBA" id="ARBA00022827"/>
    </source>
</evidence>
<evidence type="ECO:0000256" key="8">
    <source>
        <dbReference type="ARBA" id="ARBA00041137"/>
    </source>
</evidence>
<dbReference type="Gene3D" id="3.50.50.60">
    <property type="entry name" value="FAD/NAD(P)-binding domain"/>
    <property type="match status" value="1"/>
</dbReference>
<evidence type="ECO:0000259" key="9">
    <source>
        <dbReference type="Pfam" id="PF01266"/>
    </source>
</evidence>
<organism evidence="10 11">
    <name type="scientific">Solanum pinnatisectum</name>
    <name type="common">tansyleaf nightshade</name>
    <dbReference type="NCBI Taxonomy" id="50273"/>
    <lineage>
        <taxon>Eukaryota</taxon>
        <taxon>Viridiplantae</taxon>
        <taxon>Streptophyta</taxon>
        <taxon>Embryophyta</taxon>
        <taxon>Tracheophyta</taxon>
        <taxon>Spermatophyta</taxon>
        <taxon>Magnoliopsida</taxon>
        <taxon>eudicotyledons</taxon>
        <taxon>Gunneridae</taxon>
        <taxon>Pentapetalae</taxon>
        <taxon>asterids</taxon>
        <taxon>lamiids</taxon>
        <taxon>Solanales</taxon>
        <taxon>Solanaceae</taxon>
        <taxon>Solanoideae</taxon>
        <taxon>Solaneae</taxon>
        <taxon>Solanum</taxon>
    </lineage>
</organism>
<name>A0AAV9MKL9_9SOLN</name>
<evidence type="ECO:0000313" key="10">
    <source>
        <dbReference type="EMBL" id="KAK4737624.1"/>
    </source>
</evidence>
<dbReference type="SUPFAM" id="SSF51905">
    <property type="entry name" value="FAD/NAD(P)-binding domain"/>
    <property type="match status" value="1"/>
</dbReference>
<dbReference type="InterPro" id="IPR036188">
    <property type="entry name" value="FAD/NAD-bd_sf"/>
</dbReference>
<dbReference type="EC" id="1.1.99.2" evidence="7"/>
<accession>A0AAV9MKL9</accession>
<gene>
    <name evidence="10" type="ORF">R3W88_001321</name>
</gene>